<keyword evidence="2" id="KW-1185">Reference proteome</keyword>
<sequence>MSSSGHSLTQAVPASDPFELLGVKLNPDDTLSRPAFPDMPAMSDPDLPIPILSKDVPVNHSRRTWFRVLLPRDPVRGPPGGKLPLVVFFHGGGFILFSAASAVLESLFEDLVLLLPAVVVSVEYRLAPEHRLPAAYDDALEALEVIRTTKDEWISTYADLSNCYLMGGSSGGNIAYHTGLRVATGGLNDLKPLNIRGLILHQPFFGGMKRTESELRLSHDRMLPAVVTDLMWELALPIGADRDHEYCNPTTDSNPGLAAMEKVRSLGWRVLVAGSSGDPLIDRQVELVKVMEEKGVSVVSHFIDGHCHGAELSNRKVSMILARVIKDFMSVTTMGC</sequence>
<evidence type="ECO:0000313" key="1">
    <source>
        <dbReference type="EMBL" id="KAI4324949.1"/>
    </source>
</evidence>
<protein>
    <submittedName>
        <fullName evidence="1">Uncharacterized protein</fullName>
    </submittedName>
</protein>
<dbReference type="EMBL" id="CM042888">
    <property type="protein sequence ID" value="KAI4324949.1"/>
    <property type="molecule type" value="Genomic_DNA"/>
</dbReference>
<name>A0ACB9MND7_9MYRT</name>
<evidence type="ECO:0000313" key="2">
    <source>
        <dbReference type="Proteomes" id="UP001057402"/>
    </source>
</evidence>
<gene>
    <name evidence="1" type="ORF">MLD38_030390</name>
</gene>
<accession>A0ACB9MND7</accession>
<proteinExistence type="predicted"/>
<comment type="caution">
    <text evidence="1">The sequence shown here is derived from an EMBL/GenBank/DDBJ whole genome shotgun (WGS) entry which is preliminary data.</text>
</comment>
<organism evidence="1 2">
    <name type="scientific">Melastoma candidum</name>
    <dbReference type="NCBI Taxonomy" id="119954"/>
    <lineage>
        <taxon>Eukaryota</taxon>
        <taxon>Viridiplantae</taxon>
        <taxon>Streptophyta</taxon>
        <taxon>Embryophyta</taxon>
        <taxon>Tracheophyta</taxon>
        <taxon>Spermatophyta</taxon>
        <taxon>Magnoliopsida</taxon>
        <taxon>eudicotyledons</taxon>
        <taxon>Gunneridae</taxon>
        <taxon>Pentapetalae</taxon>
        <taxon>rosids</taxon>
        <taxon>malvids</taxon>
        <taxon>Myrtales</taxon>
        <taxon>Melastomataceae</taxon>
        <taxon>Melastomatoideae</taxon>
        <taxon>Melastomateae</taxon>
        <taxon>Melastoma</taxon>
    </lineage>
</organism>
<reference evidence="2" key="1">
    <citation type="journal article" date="2023" name="Front. Plant Sci.">
        <title>Chromosomal-level genome assembly of Melastoma candidum provides insights into trichome evolution.</title>
        <authorList>
            <person name="Zhong Y."/>
            <person name="Wu W."/>
            <person name="Sun C."/>
            <person name="Zou P."/>
            <person name="Liu Y."/>
            <person name="Dai S."/>
            <person name="Zhou R."/>
        </authorList>
    </citation>
    <scope>NUCLEOTIDE SEQUENCE [LARGE SCALE GENOMIC DNA]</scope>
</reference>
<dbReference type="Proteomes" id="UP001057402">
    <property type="component" value="Chromosome 9"/>
</dbReference>